<dbReference type="PANTHER" id="PTHR46082">
    <property type="entry name" value="ATP/GTP-BINDING PROTEIN-RELATED"/>
    <property type="match status" value="1"/>
</dbReference>
<comment type="caution">
    <text evidence="2">The sequence shown here is derived from an EMBL/GenBank/DDBJ whole genome shotgun (WGS) entry which is preliminary data.</text>
</comment>
<dbReference type="InterPro" id="IPR053137">
    <property type="entry name" value="NLR-like"/>
</dbReference>
<organism evidence="2 3">
    <name type="scientific">Orbilia javanica</name>
    <dbReference type="NCBI Taxonomy" id="47235"/>
    <lineage>
        <taxon>Eukaryota</taxon>
        <taxon>Fungi</taxon>
        <taxon>Dikarya</taxon>
        <taxon>Ascomycota</taxon>
        <taxon>Pezizomycotina</taxon>
        <taxon>Orbiliomycetes</taxon>
        <taxon>Orbiliales</taxon>
        <taxon>Orbiliaceae</taxon>
        <taxon>Orbilia</taxon>
    </lineage>
</organism>
<dbReference type="Gene3D" id="3.40.50.1580">
    <property type="entry name" value="Nucleoside phosphorylase domain"/>
    <property type="match status" value="2"/>
</dbReference>
<feature type="compositionally biased region" description="Basic and acidic residues" evidence="1">
    <location>
        <begin position="118"/>
        <end position="132"/>
    </location>
</feature>
<proteinExistence type="predicted"/>
<protein>
    <submittedName>
        <fullName evidence="2">Uncharacterized protein</fullName>
    </submittedName>
</protein>
<dbReference type="EMBL" id="JAVHNR010000008">
    <property type="protein sequence ID" value="KAK6334997.1"/>
    <property type="molecule type" value="Genomic_DNA"/>
</dbReference>
<feature type="compositionally biased region" description="Acidic residues" evidence="1">
    <location>
        <begin position="133"/>
        <end position="152"/>
    </location>
</feature>
<dbReference type="GO" id="GO:0009116">
    <property type="term" value="P:nucleoside metabolic process"/>
    <property type="evidence" value="ECO:0007669"/>
    <property type="project" value="InterPro"/>
</dbReference>
<dbReference type="Proteomes" id="UP001313282">
    <property type="component" value="Unassembled WGS sequence"/>
</dbReference>
<dbReference type="PANTHER" id="PTHR46082:SF11">
    <property type="entry name" value="AAA+ ATPASE DOMAIN-CONTAINING PROTEIN-RELATED"/>
    <property type="match status" value="1"/>
</dbReference>
<accession>A0AAN8MI28</accession>
<sequence length="235" mass="26585">MYNITRERVGTDLGQNIGGYPIFERPLGPDQSSGLEVAQFFRPQASQTSGPEISQSSSAAHQPPRRPRSHNDYGIGWICALPDERVVAIAMLDEEHPSLPAPPDYRDDNSYALGSIGYRHEDRPPPGPKKEVEVDDDEEDSEEESEEEEEVESCQYYNKTKVVKKKPRENILVHYSLIASGNRVIKDANFRNELNKTLGGNLLCVEMEAARLLHNFLYIVIQDICNYTDLHKNNN</sequence>
<feature type="compositionally biased region" description="Polar residues" evidence="1">
    <location>
        <begin position="44"/>
        <end position="60"/>
    </location>
</feature>
<evidence type="ECO:0000313" key="2">
    <source>
        <dbReference type="EMBL" id="KAK6334997.1"/>
    </source>
</evidence>
<dbReference type="GO" id="GO:0003824">
    <property type="term" value="F:catalytic activity"/>
    <property type="evidence" value="ECO:0007669"/>
    <property type="project" value="InterPro"/>
</dbReference>
<dbReference type="InterPro" id="IPR035994">
    <property type="entry name" value="Nucleoside_phosphorylase_sf"/>
</dbReference>
<evidence type="ECO:0000313" key="3">
    <source>
        <dbReference type="Proteomes" id="UP001313282"/>
    </source>
</evidence>
<name>A0AAN8MI28_9PEZI</name>
<reference evidence="2 3" key="1">
    <citation type="submission" date="2019-10" db="EMBL/GenBank/DDBJ databases">
        <authorList>
            <person name="Palmer J.M."/>
        </authorList>
    </citation>
    <scope>NUCLEOTIDE SEQUENCE [LARGE SCALE GENOMIC DNA]</scope>
    <source>
        <strain evidence="2 3">TWF718</strain>
    </source>
</reference>
<feature type="region of interest" description="Disordered" evidence="1">
    <location>
        <begin position="96"/>
        <end position="153"/>
    </location>
</feature>
<feature type="region of interest" description="Disordered" evidence="1">
    <location>
        <begin position="44"/>
        <end position="69"/>
    </location>
</feature>
<dbReference type="SUPFAM" id="SSF53167">
    <property type="entry name" value="Purine and uridine phosphorylases"/>
    <property type="match status" value="1"/>
</dbReference>
<evidence type="ECO:0000256" key="1">
    <source>
        <dbReference type="SAM" id="MobiDB-lite"/>
    </source>
</evidence>
<dbReference type="AlphaFoldDB" id="A0AAN8MI28"/>
<keyword evidence="3" id="KW-1185">Reference proteome</keyword>
<gene>
    <name evidence="2" type="ORF">TWF718_010438</name>
</gene>